<proteinExistence type="predicted"/>
<dbReference type="Proteomes" id="UP001590951">
    <property type="component" value="Unassembled WGS sequence"/>
</dbReference>
<protein>
    <submittedName>
        <fullName evidence="1">Uncharacterized protein</fullName>
    </submittedName>
</protein>
<organism evidence="1 2">
    <name type="scientific">Lepraria finkii</name>
    <dbReference type="NCBI Taxonomy" id="1340010"/>
    <lineage>
        <taxon>Eukaryota</taxon>
        <taxon>Fungi</taxon>
        <taxon>Dikarya</taxon>
        <taxon>Ascomycota</taxon>
        <taxon>Pezizomycotina</taxon>
        <taxon>Lecanoromycetes</taxon>
        <taxon>OSLEUM clade</taxon>
        <taxon>Lecanoromycetidae</taxon>
        <taxon>Lecanorales</taxon>
        <taxon>Lecanorineae</taxon>
        <taxon>Stereocaulaceae</taxon>
        <taxon>Lepraria</taxon>
    </lineage>
</organism>
<keyword evidence="2" id="KW-1185">Reference proteome</keyword>
<sequence length="129" mass="14897">MAIHLVAFSDGPFNMLDLLAKNDGNLQMPDLIEGWTPMNFVALSRAKMTIRDQEFALSSRKESPAQYLKTFYSSCESHYVNNLTTSEIQYLFEFWQEGVFKDALSGEQDRSSMTMSVFEQFRPIYGFCF</sequence>
<reference evidence="1 2" key="1">
    <citation type="submission" date="2024-09" db="EMBL/GenBank/DDBJ databases">
        <title>Rethinking Asexuality: The Enigmatic Case of Functional Sexual Genes in Lepraria (Stereocaulaceae).</title>
        <authorList>
            <person name="Doellman M."/>
            <person name="Sun Y."/>
            <person name="Barcenas-Pena A."/>
            <person name="Lumbsch H.T."/>
            <person name="Grewe F."/>
        </authorList>
    </citation>
    <scope>NUCLEOTIDE SEQUENCE [LARGE SCALE GENOMIC DNA]</scope>
    <source>
        <strain evidence="1 2">Grewe 0041</strain>
    </source>
</reference>
<accession>A0ABR4AXC4</accession>
<evidence type="ECO:0000313" key="2">
    <source>
        <dbReference type="Proteomes" id="UP001590951"/>
    </source>
</evidence>
<comment type="caution">
    <text evidence="1">The sequence shown here is derived from an EMBL/GenBank/DDBJ whole genome shotgun (WGS) entry which is preliminary data.</text>
</comment>
<evidence type="ECO:0000313" key="1">
    <source>
        <dbReference type="EMBL" id="KAL2049309.1"/>
    </source>
</evidence>
<gene>
    <name evidence="1" type="ORF">ABVK25_010406</name>
</gene>
<dbReference type="EMBL" id="JBHFEH010000066">
    <property type="protein sequence ID" value="KAL2049309.1"/>
    <property type="molecule type" value="Genomic_DNA"/>
</dbReference>
<name>A0ABR4AXC4_9LECA</name>